<feature type="region of interest" description="Disordered" evidence="1">
    <location>
        <begin position="30"/>
        <end position="103"/>
    </location>
</feature>
<sequence>MAHATTTQGIRGCAALSLAALLLAGCSAGEERPAEPVHTTGTAEAAPPEGSGEDTTEEPDPVETEQSGDDQAEDDDQDPAEDPAEEDPQDETVSGDLEWSLDEPLDSVGLRDALLEDGEYADSEVQEFPEGFLLQEPISTHGDISGDGLPFSKSLTLPGWVLEDECSAAMDAIDSIEVTATHALEATVSDGEHDVQIMIVATPDEHELFRPYYQELSDACDGYVDPDGDLIEVPTTSSAEGVHISLEVYGEPQPTFHMAGYSFGHNHVLLLNESGIDDEVFDEILGAQVQKLHEQVQ</sequence>
<dbReference type="RefSeq" id="WP_157324392.1">
    <property type="nucleotide sequence ID" value="NZ_BMFX01000014.1"/>
</dbReference>
<evidence type="ECO:0000256" key="2">
    <source>
        <dbReference type="SAM" id="SignalP"/>
    </source>
</evidence>
<proteinExistence type="predicted"/>
<evidence type="ECO:0000256" key="1">
    <source>
        <dbReference type="SAM" id="MobiDB-lite"/>
    </source>
</evidence>
<feature type="signal peptide" evidence="2">
    <location>
        <begin position="1"/>
        <end position="28"/>
    </location>
</feature>
<keyword evidence="2" id="KW-0732">Signal</keyword>
<gene>
    <name evidence="3" type="ORF">GNZ21_11260</name>
</gene>
<comment type="caution">
    <text evidence="3">The sequence shown here is derived from an EMBL/GenBank/DDBJ whole genome shotgun (WGS) entry which is preliminary data.</text>
</comment>
<evidence type="ECO:0000313" key="4">
    <source>
        <dbReference type="Proteomes" id="UP000460157"/>
    </source>
</evidence>
<name>A0A7K1UKA8_9MICC</name>
<protein>
    <submittedName>
        <fullName evidence="3">Uncharacterized protein</fullName>
    </submittedName>
</protein>
<feature type="compositionally biased region" description="Acidic residues" evidence="1">
    <location>
        <begin position="51"/>
        <end position="90"/>
    </location>
</feature>
<feature type="chain" id="PRO_5038734841" evidence="2">
    <location>
        <begin position="29"/>
        <end position="297"/>
    </location>
</feature>
<evidence type="ECO:0000313" key="3">
    <source>
        <dbReference type="EMBL" id="MVT26928.1"/>
    </source>
</evidence>
<accession>A0A7K1UKA8</accession>
<dbReference type="EMBL" id="WRPM01000080">
    <property type="protein sequence ID" value="MVT26928.1"/>
    <property type="molecule type" value="Genomic_DNA"/>
</dbReference>
<dbReference type="Proteomes" id="UP000460157">
    <property type="component" value="Unassembled WGS sequence"/>
</dbReference>
<dbReference type="AlphaFoldDB" id="A0A7K1UKA8"/>
<organism evidence="3 4">
    <name type="scientific">Nesterenkonia alkaliphila</name>
    <dbReference type="NCBI Taxonomy" id="1463631"/>
    <lineage>
        <taxon>Bacteria</taxon>
        <taxon>Bacillati</taxon>
        <taxon>Actinomycetota</taxon>
        <taxon>Actinomycetes</taxon>
        <taxon>Micrococcales</taxon>
        <taxon>Micrococcaceae</taxon>
        <taxon>Nesterenkonia</taxon>
    </lineage>
</organism>
<keyword evidence="4" id="KW-1185">Reference proteome</keyword>
<dbReference type="OrthoDB" id="4968220at2"/>
<reference evidence="3 4" key="1">
    <citation type="submission" date="2019-12" db="EMBL/GenBank/DDBJ databases">
        <title>Nesterenkonia muleiensis sp. nov., a novel actinobacterium isolated from sap of Populus euphratica.</title>
        <authorList>
            <person name="Wang R."/>
        </authorList>
    </citation>
    <scope>NUCLEOTIDE SEQUENCE [LARGE SCALE GENOMIC DNA]</scope>
    <source>
        <strain evidence="3 4">F10</strain>
    </source>
</reference>